<protein>
    <submittedName>
        <fullName evidence="1">Uncharacterized protein</fullName>
    </submittedName>
</protein>
<evidence type="ECO:0000313" key="2">
    <source>
        <dbReference type="Proteomes" id="UP001596220"/>
    </source>
</evidence>
<dbReference type="RefSeq" id="WP_380638572.1">
    <property type="nucleotide sequence ID" value="NZ_JBHSQO010000026.1"/>
</dbReference>
<dbReference type="Gene3D" id="2.130.10.10">
    <property type="entry name" value="YVTN repeat-like/Quinoprotein amine dehydrogenase"/>
    <property type="match status" value="1"/>
</dbReference>
<keyword evidence="2" id="KW-1185">Reference proteome</keyword>
<reference evidence="2" key="1">
    <citation type="journal article" date="2019" name="Int. J. Syst. Evol. Microbiol.">
        <title>The Global Catalogue of Microorganisms (GCM) 10K type strain sequencing project: providing services to taxonomists for standard genome sequencing and annotation.</title>
        <authorList>
            <consortium name="The Broad Institute Genomics Platform"/>
            <consortium name="The Broad Institute Genome Sequencing Center for Infectious Disease"/>
            <person name="Wu L."/>
            <person name="Ma J."/>
        </authorList>
    </citation>
    <scope>NUCLEOTIDE SEQUENCE [LARGE SCALE GENOMIC DNA]</scope>
    <source>
        <strain evidence="2">CGMCC 4.7246</strain>
    </source>
</reference>
<organism evidence="1 2">
    <name type="scientific">Saccharothrix lopnurensis</name>
    <dbReference type="NCBI Taxonomy" id="1670621"/>
    <lineage>
        <taxon>Bacteria</taxon>
        <taxon>Bacillati</taxon>
        <taxon>Actinomycetota</taxon>
        <taxon>Actinomycetes</taxon>
        <taxon>Pseudonocardiales</taxon>
        <taxon>Pseudonocardiaceae</taxon>
        <taxon>Saccharothrix</taxon>
    </lineage>
</organism>
<accession>A0ABW1PA58</accession>
<name>A0ABW1PA58_9PSEU</name>
<sequence length="218" mass="23961">MPVPTVNPDVAVLRSLPSPGAYLCGLTWDGRQLWHSDQQAGEVYALDPEDGSVRHTLSCPGARADLTFHDGRLWQIGMRPKRFLLLDPGSGELVERRAIEPSNGRVCGAEVRPEGVWVCLRRPPVVQLRSVDTVEVLREFPVVGNPSGLTEVDGVVYYTDFEDVVIRGYDVETGEQVFSEAATGSPTGLTYDGRHLWYCDFPGKALRAIAPLDRGARS</sequence>
<proteinExistence type="predicted"/>
<evidence type="ECO:0000313" key="1">
    <source>
        <dbReference type="EMBL" id="MFC6092281.1"/>
    </source>
</evidence>
<comment type="caution">
    <text evidence="1">The sequence shown here is derived from an EMBL/GenBank/DDBJ whole genome shotgun (WGS) entry which is preliminary data.</text>
</comment>
<gene>
    <name evidence="1" type="ORF">ACFP3R_23670</name>
</gene>
<dbReference type="EMBL" id="JBHSQO010000026">
    <property type="protein sequence ID" value="MFC6092281.1"/>
    <property type="molecule type" value="Genomic_DNA"/>
</dbReference>
<dbReference type="Proteomes" id="UP001596220">
    <property type="component" value="Unassembled WGS sequence"/>
</dbReference>
<dbReference type="InterPro" id="IPR015943">
    <property type="entry name" value="WD40/YVTN_repeat-like_dom_sf"/>
</dbReference>
<dbReference type="SUPFAM" id="SSF63829">
    <property type="entry name" value="Calcium-dependent phosphotriesterase"/>
    <property type="match status" value="1"/>
</dbReference>